<dbReference type="Gene3D" id="1.10.8.60">
    <property type="match status" value="2"/>
</dbReference>
<name>A0A5P8E9M9_9BACT</name>
<dbReference type="PROSITE" id="PS00870">
    <property type="entry name" value="CLPAB_1"/>
    <property type="match status" value="1"/>
</dbReference>
<dbReference type="InterPro" id="IPR001270">
    <property type="entry name" value="ClpA/B"/>
</dbReference>
<dbReference type="InterPro" id="IPR050130">
    <property type="entry name" value="ClpA_ClpB"/>
</dbReference>
<dbReference type="Pfam" id="PF17871">
    <property type="entry name" value="AAA_lid_9"/>
    <property type="match status" value="1"/>
</dbReference>
<reference evidence="11 12" key="1">
    <citation type="submission" date="2018-11" db="EMBL/GenBank/DDBJ databases">
        <authorList>
            <person name="Na S.W."/>
            <person name="Baik M."/>
        </authorList>
    </citation>
    <scope>NUCLEOTIDE SEQUENCE [LARGE SCALE GENOMIC DNA]</scope>
    <source>
        <strain evidence="11 12">E39</strain>
    </source>
</reference>
<dbReference type="InterPro" id="IPR027417">
    <property type="entry name" value="P-loop_NTPase"/>
</dbReference>
<comment type="similarity">
    <text evidence="6">Belongs to the ClpA/ClpB family.</text>
</comment>
<dbReference type="CDD" id="cd00009">
    <property type="entry name" value="AAA"/>
    <property type="match status" value="1"/>
</dbReference>
<dbReference type="FunFam" id="3.40.50.300:FF:000010">
    <property type="entry name" value="Chaperone clpB 1, putative"/>
    <property type="match status" value="1"/>
</dbReference>
<keyword evidence="7" id="KW-0175">Coiled coil</keyword>
<evidence type="ECO:0000259" key="10">
    <source>
        <dbReference type="PROSITE" id="PS51903"/>
    </source>
</evidence>
<feature type="domain" description="Clp R" evidence="10">
    <location>
        <begin position="1"/>
        <end position="147"/>
    </location>
</feature>
<dbReference type="PANTHER" id="PTHR11638">
    <property type="entry name" value="ATP-DEPENDENT CLP PROTEASE"/>
    <property type="match status" value="1"/>
</dbReference>
<evidence type="ECO:0000313" key="12">
    <source>
        <dbReference type="Proteomes" id="UP000249375"/>
    </source>
</evidence>
<keyword evidence="2 6" id="KW-0547">Nucleotide-binding</keyword>
<dbReference type="Gene3D" id="3.40.50.300">
    <property type="entry name" value="P-loop containing nucleotide triphosphate hydrolases"/>
    <property type="match status" value="2"/>
</dbReference>
<feature type="coiled-coil region" evidence="7">
    <location>
        <begin position="439"/>
        <end position="489"/>
    </location>
</feature>
<dbReference type="PROSITE" id="PS50151">
    <property type="entry name" value="UVR"/>
    <property type="match status" value="1"/>
</dbReference>
<dbReference type="PRINTS" id="PR00300">
    <property type="entry name" value="CLPPROTEASEA"/>
</dbReference>
<evidence type="ECO:0000256" key="8">
    <source>
        <dbReference type="SAM" id="MobiDB-lite"/>
    </source>
</evidence>
<dbReference type="InterPro" id="IPR003959">
    <property type="entry name" value="ATPase_AAA_core"/>
</dbReference>
<evidence type="ECO:0000256" key="2">
    <source>
        <dbReference type="ARBA" id="ARBA00022741"/>
    </source>
</evidence>
<dbReference type="PROSITE" id="PS51903">
    <property type="entry name" value="CLP_R"/>
    <property type="match status" value="1"/>
</dbReference>
<dbReference type="Pfam" id="PF02861">
    <property type="entry name" value="Clp_N"/>
    <property type="match status" value="1"/>
</dbReference>
<gene>
    <name evidence="11" type="ORF">C7Y71_002970</name>
</gene>
<keyword evidence="1 5" id="KW-0677">Repeat</keyword>
<dbReference type="GO" id="GO:0006508">
    <property type="term" value="P:proteolysis"/>
    <property type="evidence" value="ECO:0007669"/>
    <property type="project" value="UniProtKB-KW"/>
</dbReference>
<dbReference type="SMART" id="SM01086">
    <property type="entry name" value="ClpB_D2-small"/>
    <property type="match status" value="1"/>
</dbReference>
<dbReference type="Pfam" id="PF00004">
    <property type="entry name" value="AAA"/>
    <property type="match status" value="1"/>
</dbReference>
<feature type="domain" description="UVR" evidence="9">
    <location>
        <begin position="443"/>
        <end position="478"/>
    </location>
</feature>
<dbReference type="InterPro" id="IPR004176">
    <property type="entry name" value="Clp_R_N"/>
</dbReference>
<dbReference type="Gene3D" id="4.10.860.10">
    <property type="entry name" value="UVR domain"/>
    <property type="match status" value="1"/>
</dbReference>
<dbReference type="SMART" id="SM00382">
    <property type="entry name" value="AAA"/>
    <property type="match status" value="2"/>
</dbReference>
<dbReference type="GO" id="GO:0034605">
    <property type="term" value="P:cellular response to heat"/>
    <property type="evidence" value="ECO:0007669"/>
    <property type="project" value="TreeGrafter"/>
</dbReference>
<dbReference type="InterPro" id="IPR028299">
    <property type="entry name" value="ClpA/B_CS2"/>
</dbReference>
<accession>A0A5P8E9M9</accession>
<dbReference type="PROSITE" id="PS00871">
    <property type="entry name" value="CLPAB_2"/>
    <property type="match status" value="1"/>
</dbReference>
<keyword evidence="12" id="KW-1185">Reference proteome</keyword>
<keyword evidence="11" id="KW-0645">Protease</keyword>
<dbReference type="GO" id="GO:0008233">
    <property type="term" value="F:peptidase activity"/>
    <property type="evidence" value="ECO:0007669"/>
    <property type="project" value="UniProtKB-KW"/>
</dbReference>
<dbReference type="InterPro" id="IPR019489">
    <property type="entry name" value="Clp_ATPase_C"/>
</dbReference>
<evidence type="ECO:0000256" key="7">
    <source>
        <dbReference type="SAM" id="Coils"/>
    </source>
</evidence>
<feature type="compositionally biased region" description="Polar residues" evidence="8">
    <location>
        <begin position="167"/>
        <end position="184"/>
    </location>
</feature>
<dbReference type="CDD" id="cd19499">
    <property type="entry name" value="RecA-like_ClpB_Hsp104-like"/>
    <property type="match status" value="1"/>
</dbReference>
<keyword evidence="4 6" id="KW-0143">Chaperone</keyword>
<evidence type="ECO:0000256" key="1">
    <source>
        <dbReference type="ARBA" id="ARBA00022737"/>
    </source>
</evidence>
<keyword evidence="11" id="KW-0378">Hydrolase</keyword>
<evidence type="ECO:0000256" key="6">
    <source>
        <dbReference type="RuleBase" id="RU004432"/>
    </source>
</evidence>
<proteinExistence type="inferred from homology"/>
<dbReference type="InterPro" id="IPR001943">
    <property type="entry name" value="UVR_dom"/>
</dbReference>
<feature type="region of interest" description="Disordered" evidence="8">
    <location>
        <begin position="148"/>
        <end position="184"/>
    </location>
</feature>
<sequence>MEFGLPTTLTRILQYSRDEAHRLHCEAVEPQHLLLGIIRDSDNSATLALTSSGVNLDELRTRLEALKQGSVVFFENLTETIILNDASKRIFKLAILETRFSHDKSTDAHHLLLAMLRDKDNEAKHVLNGFGVTYESISKILNPTQPNVSNAYGFPAGEDTEEYPQGDDNSGASGTTRVSDASQSDTPIIDQYGIDLTQSARDDKLDPVVGRTKEIERIAQILSRRKKNNPIIIGDPGVGKSAIVEGLAQLIAKNQAAPSLKDKRIVSLNMANIVAGTQYRGQFEERLRRLIMELSTHKEIILFIDEIHTIIGAGSAPGSLDAANILKPALARGEVQCIGATTIDEYRKTIEKDGALERRFQKVMVNATTKEETLQILHNIKDRYEQHHNVTYSDDALDACVRLTDRYISDRSLPDKAIDAMDEAGSRTHLVNVSVPGDIVALEKEISDLREQKMQAAREQQYELAANLRDEAQQKQKELDVRNKEWQESLKSEKLLVDTEDIASVVSMMSGVPVHQMASTENVRLKGMKEALSAKVIAQDEAISQVTRSITRNRIGLKDPNRPIGTFMFIGPTGVGKTYLVQTLAEFMFGSKDALIRIDMSEFHDRYTVSRLVGSTPGYVGYEEGGQLTERVRRKPYSIILFDEIEKAHPDVFNTLLQVMDEGRLTDGSGKTVDFKNTVIIMTSNSGTRQLKDFGSGIGFEKTGLAGNSKNAERIVRKALSKQFAPEFLNRLDDIIMFQPLNEESGRKIALLEIDALRKRMQGIGCELTLTDAAVDFIVKKGFDPLYGARSLKRAIQQYIEDVICEDIMDNSENKTFLMDVSDDDSLKVVKESSLPSESTTE</sequence>
<dbReference type="KEGG" id="alq:C7Y71_002970"/>
<evidence type="ECO:0000313" key="11">
    <source>
        <dbReference type="EMBL" id="QFQ13686.1"/>
    </source>
</evidence>
<organism evidence="11 12">
    <name type="scientific">Pseudoprevotella muciniphila</name>
    <dbReference type="NCBI Taxonomy" id="2133944"/>
    <lineage>
        <taxon>Bacteria</taxon>
        <taxon>Pseudomonadati</taxon>
        <taxon>Bacteroidota</taxon>
        <taxon>Bacteroidia</taxon>
        <taxon>Bacteroidales</taxon>
        <taxon>Prevotellaceae</taxon>
        <taxon>Pseudoprevotella</taxon>
    </lineage>
</organism>
<dbReference type="InterPro" id="IPR041546">
    <property type="entry name" value="ClpA/ClpB_AAA_lid"/>
</dbReference>
<dbReference type="SUPFAM" id="SSF52540">
    <property type="entry name" value="P-loop containing nucleoside triphosphate hydrolases"/>
    <property type="match status" value="2"/>
</dbReference>
<dbReference type="Pfam" id="PF10431">
    <property type="entry name" value="ClpB_D2-small"/>
    <property type="match status" value="1"/>
</dbReference>
<dbReference type="PANTHER" id="PTHR11638:SF18">
    <property type="entry name" value="HEAT SHOCK PROTEIN 104"/>
    <property type="match status" value="1"/>
</dbReference>
<keyword evidence="3 6" id="KW-0067">ATP-binding</keyword>
<dbReference type="Proteomes" id="UP000249375">
    <property type="component" value="Chromosome"/>
</dbReference>
<dbReference type="GO" id="GO:0016887">
    <property type="term" value="F:ATP hydrolysis activity"/>
    <property type="evidence" value="ECO:0007669"/>
    <property type="project" value="InterPro"/>
</dbReference>
<evidence type="ECO:0000256" key="3">
    <source>
        <dbReference type="ARBA" id="ARBA00022840"/>
    </source>
</evidence>
<dbReference type="InterPro" id="IPR003593">
    <property type="entry name" value="AAA+_ATPase"/>
</dbReference>
<dbReference type="AlphaFoldDB" id="A0A5P8E9M9"/>
<protein>
    <submittedName>
        <fullName evidence="11">ATP-dependent Clp protease ATP-binding subunit</fullName>
    </submittedName>
</protein>
<evidence type="ECO:0000256" key="4">
    <source>
        <dbReference type="ARBA" id="ARBA00023186"/>
    </source>
</evidence>
<dbReference type="SUPFAM" id="SSF81923">
    <property type="entry name" value="Double Clp-N motif"/>
    <property type="match status" value="1"/>
</dbReference>
<evidence type="ECO:0000256" key="5">
    <source>
        <dbReference type="PROSITE-ProRule" id="PRU01251"/>
    </source>
</evidence>
<dbReference type="GO" id="GO:0005524">
    <property type="term" value="F:ATP binding"/>
    <property type="evidence" value="ECO:0007669"/>
    <property type="project" value="UniProtKB-KW"/>
</dbReference>
<dbReference type="InterPro" id="IPR036628">
    <property type="entry name" value="Clp_N_dom_sf"/>
</dbReference>
<evidence type="ECO:0000259" key="9">
    <source>
        <dbReference type="PROSITE" id="PS50151"/>
    </source>
</evidence>
<dbReference type="EMBL" id="CP033459">
    <property type="protein sequence ID" value="QFQ13686.1"/>
    <property type="molecule type" value="Genomic_DNA"/>
</dbReference>
<dbReference type="Gene3D" id="1.10.1780.10">
    <property type="entry name" value="Clp, N-terminal domain"/>
    <property type="match status" value="1"/>
</dbReference>
<dbReference type="FunFam" id="3.40.50.300:FF:000025">
    <property type="entry name" value="ATP-dependent Clp protease subunit"/>
    <property type="match status" value="1"/>
</dbReference>
<dbReference type="InterPro" id="IPR018368">
    <property type="entry name" value="ClpA/B_CS1"/>
</dbReference>
<dbReference type="Pfam" id="PF07724">
    <property type="entry name" value="AAA_2"/>
    <property type="match status" value="1"/>
</dbReference>
<dbReference type="OrthoDB" id="9803641at2"/>
<dbReference type="GO" id="GO:0005737">
    <property type="term" value="C:cytoplasm"/>
    <property type="evidence" value="ECO:0007669"/>
    <property type="project" value="TreeGrafter"/>
</dbReference>